<dbReference type="GeneID" id="85442486"/>
<protein>
    <submittedName>
        <fullName evidence="3">Uncharacterized protein</fullName>
    </submittedName>
</protein>
<organism evidence="3 4">
    <name type="scientific">Colletotrichum navitas</name>
    <dbReference type="NCBI Taxonomy" id="681940"/>
    <lineage>
        <taxon>Eukaryota</taxon>
        <taxon>Fungi</taxon>
        <taxon>Dikarya</taxon>
        <taxon>Ascomycota</taxon>
        <taxon>Pezizomycotina</taxon>
        <taxon>Sordariomycetes</taxon>
        <taxon>Hypocreomycetidae</taxon>
        <taxon>Glomerellales</taxon>
        <taxon>Glomerellaceae</taxon>
        <taxon>Colletotrichum</taxon>
        <taxon>Colletotrichum graminicola species complex</taxon>
    </lineage>
</organism>
<accession>A0AAD8PUV8</accession>
<evidence type="ECO:0000256" key="1">
    <source>
        <dbReference type="SAM" id="MobiDB-lite"/>
    </source>
</evidence>
<dbReference type="RefSeq" id="XP_060412181.1">
    <property type="nucleotide sequence ID" value="XM_060558246.1"/>
</dbReference>
<gene>
    <name evidence="3" type="ORF">LY79DRAFT_559294</name>
</gene>
<dbReference type="AlphaFoldDB" id="A0AAD8PUV8"/>
<feature type="transmembrane region" description="Helical" evidence="2">
    <location>
        <begin position="39"/>
        <end position="63"/>
    </location>
</feature>
<keyword evidence="2" id="KW-0472">Membrane</keyword>
<keyword evidence="2" id="KW-1133">Transmembrane helix</keyword>
<evidence type="ECO:0000256" key="2">
    <source>
        <dbReference type="SAM" id="Phobius"/>
    </source>
</evidence>
<feature type="region of interest" description="Disordered" evidence="1">
    <location>
        <begin position="1"/>
        <end position="23"/>
    </location>
</feature>
<comment type="caution">
    <text evidence="3">The sequence shown here is derived from an EMBL/GenBank/DDBJ whole genome shotgun (WGS) entry which is preliminary data.</text>
</comment>
<evidence type="ECO:0000313" key="4">
    <source>
        <dbReference type="Proteomes" id="UP001230504"/>
    </source>
</evidence>
<proteinExistence type="predicted"/>
<dbReference type="Proteomes" id="UP001230504">
    <property type="component" value="Unassembled WGS sequence"/>
</dbReference>
<keyword evidence="4" id="KW-1185">Reference proteome</keyword>
<sequence length="186" mass="20440">MNQVPVLATPSSPSTELGQPCPTSRHHHPLTLLIVHYPVVGSVGTLGTCGGLPVYIVTLLLAVSSTRFRWLSPLANLQPRCQRACGLAYSWRSWALGPPSDLWALRQASSELSSTQSPIISPLALFFWTDPLACLSGFSVCVFVREREKEGGGEGQGETKRRRLPARNRDIYLPLLLLVRVVVKLR</sequence>
<keyword evidence="2" id="KW-0812">Transmembrane</keyword>
<name>A0AAD8PUV8_9PEZI</name>
<feature type="compositionally biased region" description="Polar residues" evidence="1">
    <location>
        <begin position="1"/>
        <end position="17"/>
    </location>
</feature>
<reference evidence="3" key="1">
    <citation type="submission" date="2021-06" db="EMBL/GenBank/DDBJ databases">
        <title>Comparative genomics, transcriptomics and evolutionary studies reveal genomic signatures of adaptation to plant cell wall in hemibiotrophic fungi.</title>
        <authorList>
            <consortium name="DOE Joint Genome Institute"/>
            <person name="Baroncelli R."/>
            <person name="Diaz J.F."/>
            <person name="Benocci T."/>
            <person name="Peng M."/>
            <person name="Battaglia E."/>
            <person name="Haridas S."/>
            <person name="Andreopoulos W."/>
            <person name="Labutti K."/>
            <person name="Pangilinan J."/>
            <person name="Floch G.L."/>
            <person name="Makela M.R."/>
            <person name="Henrissat B."/>
            <person name="Grigoriev I.V."/>
            <person name="Crouch J.A."/>
            <person name="De Vries R.P."/>
            <person name="Sukno S.A."/>
            <person name="Thon M.R."/>
        </authorList>
    </citation>
    <scope>NUCLEOTIDE SEQUENCE</scope>
    <source>
        <strain evidence="3">CBS 125086</strain>
    </source>
</reference>
<evidence type="ECO:0000313" key="3">
    <source>
        <dbReference type="EMBL" id="KAK1585137.1"/>
    </source>
</evidence>
<dbReference type="EMBL" id="JAHLJV010000047">
    <property type="protein sequence ID" value="KAK1585137.1"/>
    <property type="molecule type" value="Genomic_DNA"/>
</dbReference>